<dbReference type="AlphaFoldDB" id="A0A7C8L3R9"/>
<feature type="transmembrane region" description="Helical" evidence="1">
    <location>
        <begin position="131"/>
        <end position="150"/>
    </location>
</feature>
<feature type="transmembrane region" description="Helical" evidence="1">
    <location>
        <begin position="100"/>
        <end position="124"/>
    </location>
</feature>
<evidence type="ECO:0000259" key="2">
    <source>
        <dbReference type="Pfam" id="PF04892"/>
    </source>
</evidence>
<dbReference type="Pfam" id="PF04892">
    <property type="entry name" value="VanZ"/>
    <property type="match status" value="1"/>
</dbReference>
<dbReference type="InterPro" id="IPR006976">
    <property type="entry name" value="VanZ-like"/>
</dbReference>
<keyword evidence="1" id="KW-1133">Transmembrane helix</keyword>
<dbReference type="EMBL" id="WEID01000144">
    <property type="protein sequence ID" value="KAB8125499.1"/>
    <property type="molecule type" value="Genomic_DNA"/>
</dbReference>
<evidence type="ECO:0000313" key="3">
    <source>
        <dbReference type="EMBL" id="KAB8125499.1"/>
    </source>
</evidence>
<comment type="caution">
    <text evidence="3">The sequence shown here is derived from an EMBL/GenBank/DDBJ whole genome shotgun (WGS) entry which is preliminary data.</text>
</comment>
<evidence type="ECO:0000313" key="4">
    <source>
        <dbReference type="Proteomes" id="UP000480246"/>
    </source>
</evidence>
<feature type="domain" description="VanZ-like" evidence="2">
    <location>
        <begin position="61"/>
        <end position="179"/>
    </location>
</feature>
<name>A0A7C8L3R9_9BACI</name>
<dbReference type="PANTHER" id="PTHR36834">
    <property type="entry name" value="MEMBRANE PROTEIN-RELATED"/>
    <property type="match status" value="1"/>
</dbReference>
<keyword evidence="1" id="KW-0472">Membrane</keyword>
<organism evidence="3 4">
    <name type="scientific">Gracilibacillus oryzae</name>
    <dbReference type="NCBI Taxonomy" id="1672701"/>
    <lineage>
        <taxon>Bacteria</taxon>
        <taxon>Bacillati</taxon>
        <taxon>Bacillota</taxon>
        <taxon>Bacilli</taxon>
        <taxon>Bacillales</taxon>
        <taxon>Bacillaceae</taxon>
        <taxon>Gracilibacillus</taxon>
    </lineage>
</organism>
<dbReference type="InterPro" id="IPR053150">
    <property type="entry name" value="Teicoplanin_resist-assoc"/>
</dbReference>
<dbReference type="PANTHER" id="PTHR36834:SF1">
    <property type="entry name" value="INTEGRAL MEMBRANE PROTEIN"/>
    <property type="match status" value="1"/>
</dbReference>
<sequence>MLVSCLRKVGKFLKNHAWYKIYRITLWLVFILYLCFSSYLLLFQRIATRVMNYFNGIYTNPYVYTSSESSRYIDNFLANSNLVPFRNTIRYITESDHFSILFIFNNIVGNILVFLPLGLLLPLLFPRHRKFILLLLTVTCFTILVEITQITLQIGQFDVDDLILNVIGGMAGYWFAKLLMDNVKIKSQLFM</sequence>
<keyword evidence="4" id="KW-1185">Reference proteome</keyword>
<feature type="transmembrane region" description="Helical" evidence="1">
    <location>
        <begin position="162"/>
        <end position="180"/>
    </location>
</feature>
<keyword evidence="1" id="KW-0812">Transmembrane</keyword>
<protein>
    <submittedName>
        <fullName evidence="3">VanZ family protein</fullName>
    </submittedName>
</protein>
<accession>A0A7C8L3R9</accession>
<gene>
    <name evidence="3" type="ORF">F9U64_22540</name>
</gene>
<dbReference type="OrthoDB" id="4822551at2"/>
<evidence type="ECO:0000256" key="1">
    <source>
        <dbReference type="SAM" id="Phobius"/>
    </source>
</evidence>
<proteinExistence type="predicted"/>
<dbReference type="Proteomes" id="UP000480246">
    <property type="component" value="Unassembled WGS sequence"/>
</dbReference>
<reference evidence="3 4" key="1">
    <citation type="submission" date="2019-10" db="EMBL/GenBank/DDBJ databases">
        <title>Gracilibacillus sp. nov. isolated from rice seeds.</title>
        <authorList>
            <person name="He S."/>
        </authorList>
    </citation>
    <scope>NUCLEOTIDE SEQUENCE [LARGE SCALE GENOMIC DNA]</scope>
    <source>
        <strain evidence="3 4">TD8</strain>
    </source>
</reference>
<feature type="transmembrane region" description="Helical" evidence="1">
    <location>
        <begin position="21"/>
        <end position="42"/>
    </location>
</feature>